<dbReference type="Proteomes" id="UP000806378">
    <property type="component" value="Unassembled WGS sequence"/>
</dbReference>
<accession>A0A8T0CYI2</accession>
<dbReference type="InterPro" id="IPR052147">
    <property type="entry name" value="PP2-like/Lectin"/>
</dbReference>
<dbReference type="InterPro" id="IPR025886">
    <property type="entry name" value="PP2-like"/>
</dbReference>
<name>A0A8T0CYI2_CORYI</name>
<protein>
    <submittedName>
        <fullName evidence="2">Uncharacterized protein</fullName>
    </submittedName>
</protein>
<gene>
    <name evidence="2" type="ORF">BT93_L2924</name>
</gene>
<dbReference type="Gramene" id="rna-gnl|WGS:JABURB|Cocit.L2924.1">
    <property type="protein sequence ID" value="cds-KAF7851732.1"/>
    <property type="gene ID" value="gene-BT93_L2924"/>
</dbReference>
<feature type="region of interest" description="Disordered" evidence="1">
    <location>
        <begin position="1"/>
        <end position="34"/>
    </location>
</feature>
<comment type="caution">
    <text evidence="2">The sequence shown here is derived from an EMBL/GenBank/DDBJ whole genome shotgun (WGS) entry which is preliminary data.</text>
</comment>
<evidence type="ECO:0000256" key="1">
    <source>
        <dbReference type="SAM" id="MobiDB-lite"/>
    </source>
</evidence>
<organism evidence="2 3">
    <name type="scientific">Corymbia citriodora subsp. variegata</name>
    <dbReference type="NCBI Taxonomy" id="360336"/>
    <lineage>
        <taxon>Eukaryota</taxon>
        <taxon>Viridiplantae</taxon>
        <taxon>Streptophyta</taxon>
        <taxon>Embryophyta</taxon>
        <taxon>Tracheophyta</taxon>
        <taxon>Spermatophyta</taxon>
        <taxon>Magnoliopsida</taxon>
        <taxon>eudicotyledons</taxon>
        <taxon>Gunneridae</taxon>
        <taxon>Pentapetalae</taxon>
        <taxon>rosids</taxon>
        <taxon>malvids</taxon>
        <taxon>Myrtales</taxon>
        <taxon>Myrtaceae</taxon>
        <taxon>Myrtoideae</taxon>
        <taxon>Eucalypteae</taxon>
        <taxon>Corymbia</taxon>
    </lineage>
</organism>
<dbReference type="PANTHER" id="PTHR48478">
    <property type="entry name" value="LECTIN-LIKE"/>
    <property type="match status" value="1"/>
</dbReference>
<sequence>MAGASAAGDAPDLSPSMNEENPLSGTSETRKPPLGSLAILRKAIGNEIKTLKEHELSRRVYDGVLLQDEEEQGEAGNSEDQGLPYTHKYWVHDKLNKNCWMVLAKVLSISSVHDRRCWKWTEEEEKSYHPENRKICIAELDKVSLLEISGKCKTIVLSPKTAYEVEIFVKMKPESSGWEVPVSLSLTLPDGNKQGRMEFLDRLEKDKWLPISIGKFETTPKTVGEISFSLTQTDGHSKSGLLVKGVVFTPIPEVSSTG</sequence>
<dbReference type="AlphaFoldDB" id="A0A8T0CYI2"/>
<feature type="compositionally biased region" description="Polar residues" evidence="1">
    <location>
        <begin position="15"/>
        <end position="27"/>
    </location>
</feature>
<dbReference type="OrthoDB" id="533833at2759"/>
<evidence type="ECO:0000313" key="3">
    <source>
        <dbReference type="Proteomes" id="UP000806378"/>
    </source>
</evidence>
<proteinExistence type="predicted"/>
<dbReference type="GO" id="GO:0030246">
    <property type="term" value="F:carbohydrate binding"/>
    <property type="evidence" value="ECO:0007669"/>
    <property type="project" value="InterPro"/>
</dbReference>
<evidence type="ECO:0000313" key="2">
    <source>
        <dbReference type="EMBL" id="KAF7851732.1"/>
    </source>
</evidence>
<reference evidence="2" key="1">
    <citation type="submission" date="2020-05" db="EMBL/GenBank/DDBJ databases">
        <title>WGS assembly of Corymbia citriodora subspecies variegata.</title>
        <authorList>
            <person name="Barry K."/>
            <person name="Hundley H."/>
            <person name="Shu S."/>
            <person name="Jenkins J."/>
            <person name="Grimwood J."/>
            <person name="Baten A."/>
        </authorList>
    </citation>
    <scope>NUCLEOTIDE SEQUENCE</scope>
    <source>
        <strain evidence="2">CV2-018</strain>
    </source>
</reference>
<dbReference type="EMBL" id="MU089526">
    <property type="protein sequence ID" value="KAF7851732.1"/>
    <property type="molecule type" value="Genomic_DNA"/>
</dbReference>
<dbReference type="Pfam" id="PF14299">
    <property type="entry name" value="PP2"/>
    <property type="match status" value="1"/>
</dbReference>
<dbReference type="PANTHER" id="PTHR48478:SF1">
    <property type="entry name" value="LECTIN-LIKE"/>
    <property type="match status" value="1"/>
</dbReference>
<keyword evidence="3" id="KW-1185">Reference proteome</keyword>